<dbReference type="OrthoDB" id="5971203at2759"/>
<name>A0A1X7UR84_AMPQE</name>
<proteinExistence type="predicted"/>
<organism evidence="1">
    <name type="scientific">Amphimedon queenslandica</name>
    <name type="common">Sponge</name>
    <dbReference type="NCBI Taxonomy" id="400682"/>
    <lineage>
        <taxon>Eukaryota</taxon>
        <taxon>Metazoa</taxon>
        <taxon>Porifera</taxon>
        <taxon>Demospongiae</taxon>
        <taxon>Heteroscleromorpha</taxon>
        <taxon>Haplosclerida</taxon>
        <taxon>Niphatidae</taxon>
        <taxon>Amphimedon</taxon>
    </lineage>
</organism>
<evidence type="ECO:0000313" key="1">
    <source>
        <dbReference type="EnsemblMetazoa" id="Aqu2.1.29907_001"/>
    </source>
</evidence>
<dbReference type="AlphaFoldDB" id="A0A1X7UR84"/>
<dbReference type="InParanoid" id="A0A1X7UR84"/>
<protein>
    <submittedName>
        <fullName evidence="1">Uncharacterized protein</fullName>
    </submittedName>
</protein>
<sequence length="172" mass="19103">CVGITFPSRDIKYSQVCGKVIGYQYHSTDGAAAYHTSKVINSAYIDGISLTHGYPRKHIWSLLSGYTGTAINYCPCGSSHPKSVPSFVGSHYYCEAGCHNTNSYATLYSSDPLWDGKGCGSTETNCCQRTLIPWFYRSFGYSTADNIEMRLCCDEDTGNEDVAIREYEIYVK</sequence>
<dbReference type="EnsemblMetazoa" id="Aqu2.1.29907_001">
    <property type="protein sequence ID" value="Aqu2.1.29907_001"/>
    <property type="gene ID" value="Aqu2.1.29907"/>
</dbReference>
<accession>A0A1X7UR84</accession>
<reference evidence="1" key="1">
    <citation type="submission" date="2017-05" db="UniProtKB">
        <authorList>
            <consortium name="EnsemblMetazoa"/>
        </authorList>
    </citation>
    <scope>IDENTIFICATION</scope>
</reference>